<keyword evidence="1" id="KW-0812">Transmembrane</keyword>
<dbReference type="AlphaFoldDB" id="A0A395HU99"/>
<evidence type="ECO:0000313" key="2">
    <source>
        <dbReference type="EMBL" id="RAL10965.1"/>
    </source>
</evidence>
<accession>A0A395HU99</accession>
<reference evidence="2 3" key="1">
    <citation type="submission" date="2018-02" db="EMBL/GenBank/DDBJ databases">
        <title>The genomes of Aspergillus section Nigri reveals drivers in fungal speciation.</title>
        <authorList>
            <consortium name="DOE Joint Genome Institute"/>
            <person name="Vesth T.C."/>
            <person name="Nybo J."/>
            <person name="Theobald S."/>
            <person name="Brandl J."/>
            <person name="Frisvad J.C."/>
            <person name="Nielsen K.F."/>
            <person name="Lyhne E.K."/>
            <person name="Kogle M.E."/>
            <person name="Kuo A."/>
            <person name="Riley R."/>
            <person name="Clum A."/>
            <person name="Nolan M."/>
            <person name="Lipzen A."/>
            <person name="Salamov A."/>
            <person name="Henrissat B."/>
            <person name="Wiebenga A."/>
            <person name="De vries R.P."/>
            <person name="Grigoriev I.V."/>
            <person name="Mortensen U.H."/>
            <person name="Andersen M.R."/>
            <person name="Baker S.E."/>
        </authorList>
    </citation>
    <scope>NUCLEOTIDE SEQUENCE [LARGE SCALE GENOMIC DNA]</scope>
    <source>
        <strain evidence="2 3">CBS 101889</strain>
    </source>
</reference>
<keyword evidence="3" id="KW-1185">Reference proteome</keyword>
<dbReference type="RefSeq" id="XP_025550119.1">
    <property type="nucleotide sequence ID" value="XM_025699119.1"/>
</dbReference>
<feature type="transmembrane region" description="Helical" evidence="1">
    <location>
        <begin position="139"/>
        <end position="157"/>
    </location>
</feature>
<dbReference type="GeneID" id="37203408"/>
<keyword evidence="1" id="KW-1133">Transmembrane helix</keyword>
<evidence type="ECO:0000256" key="1">
    <source>
        <dbReference type="SAM" id="Phobius"/>
    </source>
</evidence>
<organism evidence="2 3">
    <name type="scientific">Aspergillus homomorphus (strain CBS 101889)</name>
    <dbReference type="NCBI Taxonomy" id="1450537"/>
    <lineage>
        <taxon>Eukaryota</taxon>
        <taxon>Fungi</taxon>
        <taxon>Dikarya</taxon>
        <taxon>Ascomycota</taxon>
        <taxon>Pezizomycotina</taxon>
        <taxon>Eurotiomycetes</taxon>
        <taxon>Eurotiomycetidae</taxon>
        <taxon>Eurotiales</taxon>
        <taxon>Aspergillaceae</taxon>
        <taxon>Aspergillus</taxon>
        <taxon>Aspergillus subgen. Circumdati</taxon>
    </lineage>
</organism>
<keyword evidence="1" id="KW-0472">Membrane</keyword>
<name>A0A395HU99_ASPHC</name>
<dbReference type="STRING" id="1450537.A0A395HU99"/>
<sequence>MVAAESKHSRRYIKNVFSLAARSALGWLSPIATPPRGHHLGRHRRRWVRLRLAVCDRNGQPRHHCAASHRQRAARHQHLFCRQHIHIRRDAGTLRASRRKPGAANLPEMHRTGPIYCFGVVMLFPFHSFLQLPDSTATVLTWIINLTTAAGVINYIVMTTT</sequence>
<dbReference type="VEuPathDB" id="FungiDB:BO97DRAFT_454641"/>
<gene>
    <name evidence="2" type="ORF">BO97DRAFT_454641</name>
</gene>
<evidence type="ECO:0000313" key="3">
    <source>
        <dbReference type="Proteomes" id="UP000248961"/>
    </source>
</evidence>
<dbReference type="EMBL" id="KZ824291">
    <property type="protein sequence ID" value="RAL10965.1"/>
    <property type="molecule type" value="Genomic_DNA"/>
</dbReference>
<feature type="transmembrane region" description="Helical" evidence="1">
    <location>
        <begin position="115"/>
        <end position="133"/>
    </location>
</feature>
<dbReference type="Proteomes" id="UP000248961">
    <property type="component" value="Unassembled WGS sequence"/>
</dbReference>
<protein>
    <submittedName>
        <fullName evidence="2">Uncharacterized protein</fullName>
    </submittedName>
</protein>
<proteinExistence type="predicted"/>